<evidence type="ECO:0000313" key="5">
    <source>
        <dbReference type="Proteomes" id="UP000187464"/>
    </source>
</evidence>
<dbReference type="InterPro" id="IPR012373">
    <property type="entry name" value="Ferrdict_sens_TM"/>
</dbReference>
<reference evidence="4 5" key="1">
    <citation type="submission" date="2016-08" db="EMBL/GenBank/DDBJ databases">
        <authorList>
            <person name="Seilhamer J.J."/>
        </authorList>
    </citation>
    <scope>NUCLEOTIDE SEQUENCE [LARGE SCALE GENOMIC DNA]</scope>
    <source>
        <strain evidence="4">M3/6</strain>
    </source>
</reference>
<dbReference type="Proteomes" id="UP000187464">
    <property type="component" value="Chromosome I"/>
</dbReference>
<dbReference type="KEGG" id="psac:PSM36_1103"/>
<dbReference type="Pfam" id="PF16344">
    <property type="entry name" value="FecR_C"/>
    <property type="match status" value="1"/>
</dbReference>
<accession>A0A1R3T3S5</accession>
<evidence type="ECO:0000259" key="2">
    <source>
        <dbReference type="Pfam" id="PF04773"/>
    </source>
</evidence>
<dbReference type="Pfam" id="PF04773">
    <property type="entry name" value="FecR"/>
    <property type="match status" value="1"/>
</dbReference>
<evidence type="ECO:0000256" key="1">
    <source>
        <dbReference type="SAM" id="Phobius"/>
    </source>
</evidence>
<keyword evidence="5" id="KW-1185">Reference proteome</keyword>
<dbReference type="InterPro" id="IPR032508">
    <property type="entry name" value="FecR_C"/>
</dbReference>
<dbReference type="PANTHER" id="PTHR30273">
    <property type="entry name" value="PERIPLASMIC SIGNAL SENSOR AND SIGMA FACTOR ACTIVATOR FECR-RELATED"/>
    <property type="match status" value="1"/>
</dbReference>
<dbReference type="STRING" id="1642647.PSM36_1103"/>
<dbReference type="Gene3D" id="3.55.50.30">
    <property type="match status" value="1"/>
</dbReference>
<dbReference type="EMBL" id="LT605205">
    <property type="protein sequence ID" value="SCD19928.1"/>
    <property type="molecule type" value="Genomic_DNA"/>
</dbReference>
<dbReference type="InterPro" id="IPR006860">
    <property type="entry name" value="FecR"/>
</dbReference>
<evidence type="ECO:0000313" key="4">
    <source>
        <dbReference type="EMBL" id="SCD19928.1"/>
    </source>
</evidence>
<keyword evidence="1" id="KW-0812">Transmembrane</keyword>
<feature type="domain" description="Protein FecR C-terminal" evidence="3">
    <location>
        <begin position="270"/>
        <end position="337"/>
    </location>
</feature>
<dbReference type="PIRSF" id="PIRSF018266">
    <property type="entry name" value="FecR"/>
    <property type="match status" value="1"/>
</dbReference>
<feature type="transmembrane region" description="Helical" evidence="1">
    <location>
        <begin position="93"/>
        <end position="115"/>
    </location>
</feature>
<gene>
    <name evidence="4" type="ORF">PSM36_1103</name>
</gene>
<keyword evidence="1" id="KW-1133">Transmembrane helix</keyword>
<feature type="domain" description="FecR protein" evidence="2">
    <location>
        <begin position="126"/>
        <end position="220"/>
    </location>
</feature>
<name>A0A1R3T3S5_9BACT</name>
<evidence type="ECO:0000259" key="3">
    <source>
        <dbReference type="Pfam" id="PF16344"/>
    </source>
</evidence>
<dbReference type="Gene3D" id="2.60.120.1440">
    <property type="match status" value="1"/>
</dbReference>
<dbReference type="GO" id="GO:0016989">
    <property type="term" value="F:sigma factor antagonist activity"/>
    <property type="evidence" value="ECO:0007669"/>
    <property type="project" value="TreeGrafter"/>
</dbReference>
<keyword evidence="1" id="KW-0472">Membrane</keyword>
<sequence length="341" mass="39964">MNKDVPEIVVRVLQGNQTEDDMHVFLQWYHSSQGNKDIFFQLKHIYDFRKGEKYPDIIELEASWERLWEKLKKQSATHISSSETNRDKRYSSIIRYAGVAAVAILLMVVGVRLFYKGRDQIVWIEVRTGAKSEPQTIRLSDGSVVWLNASSLFRYPEKFGSKNREVYLDGEAYFSVMKNERQVFLVHTDKQQINVLGTEFNVLGYSSDPYTITTLVTGKVTLGTYDNENNLKNEIMMDPNQQVYFDKQSFQTTLSEVNTLDVTSWMKGIYSFRDSPLEEITRRLEKIYGVTIIIPDKADREEEYTGKFFAHQTVEEIADVLNFKRQFRLQFRDDTIFLQRR</sequence>
<dbReference type="AlphaFoldDB" id="A0A1R3T3S5"/>
<proteinExistence type="predicted"/>
<organism evidence="4 5">
    <name type="scientific">Proteiniphilum saccharofermentans</name>
    <dbReference type="NCBI Taxonomy" id="1642647"/>
    <lineage>
        <taxon>Bacteria</taxon>
        <taxon>Pseudomonadati</taxon>
        <taxon>Bacteroidota</taxon>
        <taxon>Bacteroidia</taxon>
        <taxon>Bacteroidales</taxon>
        <taxon>Dysgonomonadaceae</taxon>
        <taxon>Proteiniphilum</taxon>
    </lineage>
</organism>
<dbReference type="RefSeq" id="WP_076929519.1">
    <property type="nucleotide sequence ID" value="NZ_LT605205.1"/>
</dbReference>
<protein>
    <submittedName>
        <fullName evidence="4">Putative membrane protein</fullName>
    </submittedName>
</protein>
<dbReference type="PANTHER" id="PTHR30273:SF2">
    <property type="entry name" value="PROTEIN FECR"/>
    <property type="match status" value="1"/>
</dbReference>